<dbReference type="STRING" id="13333.W1PDD9"/>
<reference evidence="3" key="1">
    <citation type="journal article" date="2013" name="Science">
        <title>The Amborella genome and the evolution of flowering plants.</title>
        <authorList>
            <consortium name="Amborella Genome Project"/>
        </authorList>
    </citation>
    <scope>NUCLEOTIDE SEQUENCE [LARGE SCALE GENOMIC DNA]</scope>
</reference>
<gene>
    <name evidence="2" type="ORF">AMTR_s00006p00220920</name>
</gene>
<sequence length="54" mass="5515">MVGFAAAITVEISTGRGLLENFGLSTPVPTVALVVTAVVVVLTAFFIFQSASSD</sequence>
<evidence type="ECO:0000313" key="3">
    <source>
        <dbReference type="Proteomes" id="UP000017836"/>
    </source>
</evidence>
<keyword evidence="3" id="KW-1185">Reference proteome</keyword>
<dbReference type="Gramene" id="ERN05699">
    <property type="protein sequence ID" value="ERN05699"/>
    <property type="gene ID" value="AMTR_s00006p00220920"/>
</dbReference>
<keyword evidence="1" id="KW-1133">Transmembrane helix</keyword>
<protein>
    <submittedName>
        <fullName evidence="2">Uncharacterized protein</fullName>
    </submittedName>
</protein>
<feature type="transmembrane region" description="Helical" evidence="1">
    <location>
        <begin position="28"/>
        <end position="48"/>
    </location>
</feature>
<name>W1PDD9_AMBTC</name>
<evidence type="ECO:0000313" key="2">
    <source>
        <dbReference type="EMBL" id="ERN05699.1"/>
    </source>
</evidence>
<dbReference type="AlphaFoldDB" id="W1PDD9"/>
<proteinExistence type="predicted"/>
<keyword evidence="1" id="KW-0812">Transmembrane</keyword>
<organism evidence="2 3">
    <name type="scientific">Amborella trichopoda</name>
    <dbReference type="NCBI Taxonomy" id="13333"/>
    <lineage>
        <taxon>Eukaryota</taxon>
        <taxon>Viridiplantae</taxon>
        <taxon>Streptophyta</taxon>
        <taxon>Embryophyta</taxon>
        <taxon>Tracheophyta</taxon>
        <taxon>Spermatophyta</taxon>
        <taxon>Magnoliopsida</taxon>
        <taxon>Amborellales</taxon>
        <taxon>Amborellaceae</taxon>
        <taxon>Amborella</taxon>
    </lineage>
</organism>
<keyword evidence="1" id="KW-0472">Membrane</keyword>
<dbReference type="Proteomes" id="UP000017836">
    <property type="component" value="Unassembled WGS sequence"/>
</dbReference>
<dbReference type="EMBL" id="KI393980">
    <property type="protein sequence ID" value="ERN05699.1"/>
    <property type="molecule type" value="Genomic_DNA"/>
</dbReference>
<dbReference type="eggNOG" id="ENOG502S4YQ">
    <property type="taxonomic scope" value="Eukaryota"/>
</dbReference>
<accession>W1PDD9</accession>
<evidence type="ECO:0000256" key="1">
    <source>
        <dbReference type="SAM" id="Phobius"/>
    </source>
</evidence>
<dbReference type="HOGENOM" id="CLU_3053033_0_0_1"/>